<dbReference type="Pfam" id="PF00498">
    <property type="entry name" value="FHA"/>
    <property type="match status" value="1"/>
</dbReference>
<dbReference type="Gene3D" id="2.60.200.20">
    <property type="match status" value="1"/>
</dbReference>
<dbReference type="SMART" id="SM00240">
    <property type="entry name" value="FHA"/>
    <property type="match status" value="1"/>
</dbReference>
<accession>A0ABY4QZH2</accession>
<keyword evidence="1" id="KW-0597">Phosphoprotein</keyword>
<dbReference type="InterPro" id="IPR042287">
    <property type="entry name" value="FhaA_N_sf"/>
</dbReference>
<dbReference type="RefSeq" id="WP_249772306.1">
    <property type="nucleotide sequence ID" value="NZ_CP097332.1"/>
</dbReference>
<protein>
    <submittedName>
        <fullName evidence="4">FHA domain-containing protein</fullName>
    </submittedName>
</protein>
<dbReference type="InterPro" id="IPR000253">
    <property type="entry name" value="FHA_dom"/>
</dbReference>
<dbReference type="PANTHER" id="PTHR23308">
    <property type="entry name" value="NUCLEAR INHIBITOR OF PROTEIN PHOSPHATASE-1"/>
    <property type="match status" value="1"/>
</dbReference>
<dbReference type="Proteomes" id="UP001056336">
    <property type="component" value="Chromosome"/>
</dbReference>
<feature type="domain" description="FHA" evidence="3">
    <location>
        <begin position="269"/>
        <end position="318"/>
    </location>
</feature>
<dbReference type="InterPro" id="IPR050923">
    <property type="entry name" value="Cell_Proc_Reg/RNA_Proc"/>
</dbReference>
<evidence type="ECO:0000313" key="5">
    <source>
        <dbReference type="Proteomes" id="UP001056336"/>
    </source>
</evidence>
<gene>
    <name evidence="4" type="ORF">M6D93_01175</name>
</gene>
<dbReference type="SUPFAM" id="SSF49879">
    <property type="entry name" value="SMAD/FHA domain"/>
    <property type="match status" value="1"/>
</dbReference>
<dbReference type="PRINTS" id="PR01217">
    <property type="entry name" value="PRICHEXTENSN"/>
</dbReference>
<dbReference type="InterPro" id="IPR008984">
    <property type="entry name" value="SMAD_FHA_dom_sf"/>
</dbReference>
<dbReference type="CDD" id="cd00060">
    <property type="entry name" value="FHA"/>
    <property type="match status" value="1"/>
</dbReference>
<keyword evidence="5" id="KW-1185">Reference proteome</keyword>
<reference evidence="4" key="1">
    <citation type="journal article" date="2018" name="Int. J. Syst. Evol. Microbiol.">
        <title>Jatrophihabitans telluris sp. nov., isolated from sediment soil of lava forest wetlands and the emended description of the genus Jatrophihabitans.</title>
        <authorList>
            <person name="Lee K.C."/>
            <person name="Suh M.K."/>
            <person name="Eom M.K."/>
            <person name="Kim K.K."/>
            <person name="Kim J.S."/>
            <person name="Kim D.S."/>
            <person name="Ko S.H."/>
            <person name="Shin Y.K."/>
            <person name="Lee J.S."/>
        </authorList>
    </citation>
    <scope>NUCLEOTIDE SEQUENCE</scope>
    <source>
        <strain evidence="4">N237</strain>
    </source>
</reference>
<dbReference type="InterPro" id="IPR022128">
    <property type="entry name" value="FhaA_N"/>
</dbReference>
<dbReference type="Pfam" id="PF12401">
    <property type="entry name" value="FhaA_N"/>
    <property type="match status" value="1"/>
</dbReference>
<dbReference type="PROSITE" id="PS50006">
    <property type="entry name" value="FHA_DOMAIN"/>
    <property type="match status" value="1"/>
</dbReference>
<dbReference type="EMBL" id="CP097332">
    <property type="protein sequence ID" value="UQX88627.1"/>
    <property type="molecule type" value="Genomic_DNA"/>
</dbReference>
<evidence type="ECO:0000256" key="1">
    <source>
        <dbReference type="ARBA" id="ARBA00022553"/>
    </source>
</evidence>
<reference evidence="4" key="2">
    <citation type="submission" date="2022-05" db="EMBL/GenBank/DDBJ databases">
        <authorList>
            <person name="Kim J.-S."/>
            <person name="Lee K."/>
            <person name="Suh M."/>
            <person name="Eom M."/>
            <person name="Kim J.-S."/>
            <person name="Kim D.-S."/>
            <person name="Ko S.-H."/>
            <person name="Shin Y."/>
            <person name="Lee J.-S."/>
        </authorList>
    </citation>
    <scope>NUCLEOTIDE SEQUENCE</scope>
    <source>
        <strain evidence="4">N237</strain>
    </source>
</reference>
<dbReference type="Gene3D" id="3.30.2320.60">
    <property type="entry name" value="FhaA, phosphopeptide-binding domain (DUF3662)"/>
    <property type="match status" value="1"/>
</dbReference>
<evidence type="ECO:0000313" key="4">
    <source>
        <dbReference type="EMBL" id="UQX88627.1"/>
    </source>
</evidence>
<feature type="compositionally biased region" description="Pro residues" evidence="2">
    <location>
        <begin position="181"/>
        <end position="242"/>
    </location>
</feature>
<sequence>MSLGQRFERRLEGMVGSAFARVFKGQVEPVEIGSALQREASDKRAVMGTGQVLSPNRYRVTLGPSDYDRLAPWEAQLTRSLAELIQEHLDENGLGTVGDIEVYLAQDNSLHTGVFGVASRMEPQAPPRRRPYDSMSMPVVPGRPDEYVEPFGTPAAPASDNAAEHAARQAPPLQPEAPGYLAPPYPPPGYQPAHQPPQPPAYQPPAYQPPAYQPPPHQPPPHQPPAYQPPPAPPPAPAPYVEPPRRPRFQAQLIVDETGQNSPLHPGSNIVGRGHDSDLQLLDQGVSRRHIDIHVADGRAVLYDLGSTNGTSVNGHSVQSQQLQHGDVIRIGHSRLVYQQDGA</sequence>
<evidence type="ECO:0000256" key="2">
    <source>
        <dbReference type="SAM" id="MobiDB-lite"/>
    </source>
</evidence>
<organism evidence="4 5">
    <name type="scientific">Jatrophihabitans telluris</name>
    <dbReference type="NCBI Taxonomy" id="2038343"/>
    <lineage>
        <taxon>Bacteria</taxon>
        <taxon>Bacillati</taxon>
        <taxon>Actinomycetota</taxon>
        <taxon>Actinomycetes</taxon>
        <taxon>Jatrophihabitantales</taxon>
        <taxon>Jatrophihabitantaceae</taxon>
        <taxon>Jatrophihabitans</taxon>
    </lineage>
</organism>
<proteinExistence type="predicted"/>
<feature type="region of interest" description="Disordered" evidence="2">
    <location>
        <begin position="121"/>
        <end position="244"/>
    </location>
</feature>
<name>A0ABY4QZH2_9ACTN</name>
<evidence type="ECO:0000259" key="3">
    <source>
        <dbReference type="PROSITE" id="PS50006"/>
    </source>
</evidence>